<evidence type="ECO:0000259" key="2">
    <source>
        <dbReference type="Pfam" id="PF04773"/>
    </source>
</evidence>
<accession>A0A7D4EAL3</accession>
<protein>
    <submittedName>
        <fullName evidence="3">FecR domain-containing protein</fullName>
    </submittedName>
</protein>
<organism evidence="3 4">
    <name type="scientific">Achromobacter pestifer</name>
    <dbReference type="NCBI Taxonomy" id="1353889"/>
    <lineage>
        <taxon>Bacteria</taxon>
        <taxon>Pseudomonadati</taxon>
        <taxon>Pseudomonadota</taxon>
        <taxon>Betaproteobacteria</taxon>
        <taxon>Burkholderiales</taxon>
        <taxon>Alcaligenaceae</taxon>
        <taxon>Achromobacter</taxon>
    </lineage>
</organism>
<feature type="domain" description="FecR protein" evidence="2">
    <location>
        <begin position="120"/>
        <end position="218"/>
    </location>
</feature>
<dbReference type="EMBL" id="CP053985">
    <property type="protein sequence ID" value="QKH38886.1"/>
    <property type="molecule type" value="Genomic_DNA"/>
</dbReference>
<proteinExistence type="predicted"/>
<sequence>MTDIMQQIPDEALIDQALSLIATAEVATERAARQAASRLTAWRTRTPQHEAAYVEAFRRWQLLAIVAPDMRAQFDQEDIVVAADRRLSRRALLGWTAAGACTALLGAGWYWRQPLYQASYETGSRQLSQAQVPDQPEGGALATRIDLGPSTRLAVSLYRHERLVELTHGEALFTVVRDASRPFRVRTRGGEVEVVGTVFSVSDRGGAVSVAVEEGHVRFRPAPRDARWYTLARGGPALDLHANTAVSWRNGEVDPVRRIDPDSIAAWRKGWLWFDNQRLDEALPAINAFRARPLRTSDPKVDALRLTGRFRGADADNAANLLEAILPVRAESQPNGDVVLRLR</sequence>
<dbReference type="GO" id="GO:0016989">
    <property type="term" value="F:sigma factor antagonist activity"/>
    <property type="evidence" value="ECO:0007669"/>
    <property type="project" value="TreeGrafter"/>
</dbReference>
<gene>
    <name evidence="3" type="ORF">FOC84_29715</name>
</gene>
<dbReference type="PANTHER" id="PTHR30273">
    <property type="entry name" value="PERIPLASMIC SIGNAL SENSOR AND SIGMA FACTOR ACTIVATOR FECR-RELATED"/>
    <property type="match status" value="1"/>
</dbReference>
<reference evidence="3 4" key="1">
    <citation type="submission" date="2020-05" db="EMBL/GenBank/DDBJ databases">
        <title>FDA dAtabase for Regulatory Grade micrObial Sequences (FDA-ARGOS): Supporting development and validation of Infectious Disease Dx tests.</title>
        <authorList>
            <person name="Sproer C."/>
            <person name="Gronow S."/>
            <person name="Severitt S."/>
            <person name="Schroder I."/>
            <person name="Tallon L."/>
            <person name="Sadzewicz L."/>
            <person name="Zhao X."/>
            <person name="Vavikolanu K."/>
            <person name="Mehta A."/>
            <person name="Aluvathingal J."/>
            <person name="Nadendla S."/>
            <person name="Myers T."/>
            <person name="Yan Y."/>
            <person name="Sichtig H."/>
        </authorList>
    </citation>
    <scope>NUCLEOTIDE SEQUENCE [LARGE SCALE GENOMIC DNA]</scope>
    <source>
        <strain evidence="3 4">FDAARGOS_790</strain>
    </source>
</reference>
<keyword evidence="4" id="KW-1185">Reference proteome</keyword>
<keyword evidence="1" id="KW-0472">Membrane</keyword>
<keyword evidence="1" id="KW-0812">Transmembrane</keyword>
<dbReference type="InterPro" id="IPR012373">
    <property type="entry name" value="Ferrdict_sens_TM"/>
</dbReference>
<dbReference type="Gene3D" id="2.60.120.1440">
    <property type="match status" value="1"/>
</dbReference>
<dbReference type="InterPro" id="IPR006860">
    <property type="entry name" value="FecR"/>
</dbReference>
<evidence type="ECO:0000313" key="3">
    <source>
        <dbReference type="EMBL" id="QKH38886.1"/>
    </source>
</evidence>
<dbReference type="AlphaFoldDB" id="A0A7D4EAL3"/>
<dbReference type="KEGG" id="apes:FOC84_29715"/>
<dbReference type="RefSeq" id="WP_173148630.1">
    <property type="nucleotide sequence ID" value="NZ_CP053985.1"/>
</dbReference>
<dbReference type="PANTHER" id="PTHR30273:SF2">
    <property type="entry name" value="PROTEIN FECR"/>
    <property type="match status" value="1"/>
</dbReference>
<keyword evidence="1" id="KW-1133">Transmembrane helix</keyword>
<evidence type="ECO:0000313" key="4">
    <source>
        <dbReference type="Proteomes" id="UP000500970"/>
    </source>
</evidence>
<dbReference type="Proteomes" id="UP000500970">
    <property type="component" value="Chromosome"/>
</dbReference>
<name>A0A7D4EAL3_9BURK</name>
<dbReference type="PIRSF" id="PIRSF018266">
    <property type="entry name" value="FecR"/>
    <property type="match status" value="1"/>
</dbReference>
<dbReference type="Pfam" id="PF04773">
    <property type="entry name" value="FecR"/>
    <property type="match status" value="1"/>
</dbReference>
<evidence type="ECO:0000256" key="1">
    <source>
        <dbReference type="SAM" id="Phobius"/>
    </source>
</evidence>
<feature type="transmembrane region" description="Helical" evidence="1">
    <location>
        <begin position="92"/>
        <end position="111"/>
    </location>
</feature>